<evidence type="ECO:0000256" key="4">
    <source>
        <dbReference type="ARBA" id="ARBA00022795"/>
    </source>
</evidence>
<protein>
    <submittedName>
        <fullName evidence="6">Flagellar protein FliS</fullName>
    </submittedName>
</protein>
<dbReference type="PANTHER" id="PTHR34773:SF1">
    <property type="entry name" value="FLAGELLAR SECRETION CHAPERONE FLIS"/>
    <property type="match status" value="1"/>
</dbReference>
<dbReference type="AlphaFoldDB" id="A0A7I8DG76"/>
<dbReference type="SUPFAM" id="SSF101116">
    <property type="entry name" value="Flagellar export chaperone FliS"/>
    <property type="match status" value="1"/>
</dbReference>
<keyword evidence="6" id="KW-0282">Flagellum</keyword>
<keyword evidence="3" id="KW-0963">Cytoplasm</keyword>
<dbReference type="Gene3D" id="1.20.120.340">
    <property type="entry name" value="Flagellar protein FliS"/>
    <property type="match status" value="1"/>
</dbReference>
<dbReference type="GO" id="GO:0044780">
    <property type="term" value="P:bacterial-type flagellum assembly"/>
    <property type="evidence" value="ECO:0007669"/>
    <property type="project" value="InterPro"/>
</dbReference>
<evidence type="ECO:0000256" key="2">
    <source>
        <dbReference type="ARBA" id="ARBA00008787"/>
    </source>
</evidence>
<evidence type="ECO:0000256" key="5">
    <source>
        <dbReference type="ARBA" id="ARBA00023186"/>
    </source>
</evidence>
<dbReference type="InterPro" id="IPR003713">
    <property type="entry name" value="FliS"/>
</dbReference>
<evidence type="ECO:0000313" key="7">
    <source>
        <dbReference type="Proteomes" id="UP000593802"/>
    </source>
</evidence>
<dbReference type="RefSeq" id="WP_200758349.1">
    <property type="nucleotide sequence ID" value="NZ_AP023366.1"/>
</dbReference>
<sequence>MMNPQNVYMNTSIQTASPERLLIMLFDGALRFSKEAISAIEQKNFPRVHEKIRRTQDIVNELIITLDRDRGGEVAENLLRLYGYIDRKLIEANVSKSVECLLEVISLLQELREGFHEAVKQLKK</sequence>
<keyword evidence="6" id="KW-0966">Cell projection</keyword>
<dbReference type="GO" id="GO:0071973">
    <property type="term" value="P:bacterial-type flagellum-dependent cell motility"/>
    <property type="evidence" value="ECO:0007669"/>
    <property type="project" value="TreeGrafter"/>
</dbReference>
<dbReference type="KEGG" id="eff:skT53_28610"/>
<keyword evidence="6" id="KW-0969">Cilium</keyword>
<keyword evidence="7" id="KW-1185">Reference proteome</keyword>
<evidence type="ECO:0000313" key="6">
    <source>
        <dbReference type="EMBL" id="BCJ87876.1"/>
    </source>
</evidence>
<gene>
    <name evidence="6" type="ORF">skT53_28610</name>
</gene>
<dbReference type="NCBIfam" id="TIGR00208">
    <property type="entry name" value="fliS"/>
    <property type="match status" value="1"/>
</dbReference>
<evidence type="ECO:0000256" key="1">
    <source>
        <dbReference type="ARBA" id="ARBA00004514"/>
    </source>
</evidence>
<dbReference type="EMBL" id="AP023366">
    <property type="protein sequence ID" value="BCJ87876.1"/>
    <property type="molecule type" value="Genomic_DNA"/>
</dbReference>
<dbReference type="InterPro" id="IPR036584">
    <property type="entry name" value="FliS_sf"/>
</dbReference>
<dbReference type="Pfam" id="PF02561">
    <property type="entry name" value="FliS"/>
    <property type="match status" value="1"/>
</dbReference>
<keyword evidence="5" id="KW-0143">Chaperone</keyword>
<dbReference type="Proteomes" id="UP000593802">
    <property type="component" value="Chromosome"/>
</dbReference>
<dbReference type="PANTHER" id="PTHR34773">
    <property type="entry name" value="FLAGELLAR SECRETION CHAPERONE FLIS"/>
    <property type="match status" value="1"/>
</dbReference>
<dbReference type="GO" id="GO:0005829">
    <property type="term" value="C:cytosol"/>
    <property type="evidence" value="ECO:0007669"/>
    <property type="project" value="UniProtKB-SubCell"/>
</dbReference>
<reference evidence="6 7" key="1">
    <citation type="submission" date="2020-08" db="EMBL/GenBank/DDBJ databases">
        <title>Complete Genome Sequence of Effusibacillus dendaii Strain skT53, Isolated from Farmland soil.</title>
        <authorList>
            <person name="Konishi T."/>
            <person name="Kawasaki H."/>
        </authorList>
    </citation>
    <scope>NUCLEOTIDE SEQUENCE [LARGE SCALE GENOMIC DNA]</scope>
    <source>
        <strain evidence="7">skT53</strain>
    </source>
</reference>
<name>A0A7I8DG76_9BACL</name>
<dbReference type="CDD" id="cd16098">
    <property type="entry name" value="FliS"/>
    <property type="match status" value="1"/>
</dbReference>
<proteinExistence type="inferred from homology"/>
<accession>A0A7I8DG76</accession>
<organism evidence="6 7">
    <name type="scientific">Effusibacillus dendaii</name>
    <dbReference type="NCBI Taxonomy" id="2743772"/>
    <lineage>
        <taxon>Bacteria</taxon>
        <taxon>Bacillati</taxon>
        <taxon>Bacillota</taxon>
        <taxon>Bacilli</taxon>
        <taxon>Bacillales</taxon>
        <taxon>Alicyclobacillaceae</taxon>
        <taxon>Effusibacillus</taxon>
    </lineage>
</organism>
<keyword evidence="4" id="KW-1005">Bacterial flagellum biogenesis</keyword>
<dbReference type="PIRSF" id="PIRSF039090">
    <property type="entry name" value="Flis"/>
    <property type="match status" value="1"/>
</dbReference>
<comment type="similarity">
    <text evidence="2">Belongs to the FliS family.</text>
</comment>
<comment type="subcellular location">
    <subcellularLocation>
        <location evidence="1">Cytoplasm</location>
        <location evidence="1">Cytosol</location>
    </subcellularLocation>
</comment>
<evidence type="ECO:0000256" key="3">
    <source>
        <dbReference type="ARBA" id="ARBA00022490"/>
    </source>
</evidence>